<feature type="region of interest" description="Disordered" evidence="1">
    <location>
        <begin position="22"/>
        <end position="58"/>
    </location>
</feature>
<comment type="caution">
    <text evidence="2">The sequence shown here is derived from an EMBL/GenBank/DDBJ whole genome shotgun (WGS) entry which is preliminary data.</text>
</comment>
<evidence type="ECO:0000256" key="1">
    <source>
        <dbReference type="SAM" id="MobiDB-lite"/>
    </source>
</evidence>
<dbReference type="InterPro" id="IPR021823">
    <property type="entry name" value="DUF3408"/>
</dbReference>
<organism evidence="2 3">
    <name type="scientific">Pedobacter nutrimenti</name>
    <dbReference type="NCBI Taxonomy" id="1241337"/>
    <lineage>
        <taxon>Bacteria</taxon>
        <taxon>Pseudomonadati</taxon>
        <taxon>Bacteroidota</taxon>
        <taxon>Sphingobacteriia</taxon>
        <taxon>Sphingobacteriales</taxon>
        <taxon>Sphingobacteriaceae</taxon>
        <taxon>Pedobacter</taxon>
    </lineage>
</organism>
<reference evidence="2 3" key="1">
    <citation type="submission" date="2018-06" db="EMBL/GenBank/DDBJ databases">
        <title>Genomic Encyclopedia of Archaeal and Bacterial Type Strains, Phase II (KMG-II): from individual species to whole genera.</title>
        <authorList>
            <person name="Goeker M."/>
        </authorList>
    </citation>
    <scope>NUCLEOTIDE SEQUENCE [LARGE SCALE GENOMIC DNA]</scope>
    <source>
        <strain evidence="2 3">DSM 27372</strain>
    </source>
</reference>
<evidence type="ECO:0000313" key="3">
    <source>
        <dbReference type="Proteomes" id="UP000248198"/>
    </source>
</evidence>
<protein>
    <submittedName>
        <fullName evidence="2">Uncharacterized protein DUF3408</fullName>
    </submittedName>
</protein>
<name>A0A318UBV4_9SPHI</name>
<dbReference type="RefSeq" id="WP_054280998.1">
    <property type="nucleotide sequence ID" value="NZ_QKLU01000007.1"/>
</dbReference>
<keyword evidence="3" id="KW-1185">Reference proteome</keyword>
<dbReference type="EMBL" id="QKLU01000007">
    <property type="protein sequence ID" value="PYF71432.1"/>
    <property type="molecule type" value="Genomic_DNA"/>
</dbReference>
<dbReference type="Pfam" id="PF11888">
    <property type="entry name" value="DUF3408"/>
    <property type="match status" value="1"/>
</dbReference>
<dbReference type="OrthoDB" id="949719at2"/>
<evidence type="ECO:0000313" key="2">
    <source>
        <dbReference type="EMBL" id="PYF71432.1"/>
    </source>
</evidence>
<dbReference type="AlphaFoldDB" id="A0A318UBV4"/>
<sequence length="137" mass="16171">MENENKKKTNAPIDEAYIMSIMAGETKKPEKATEEPQAEQKELIDEKPASKERTRQKKVSGFSYGERFLNGHTMTRRGDKSIYIRQEYHERLSRIVQVIGEDKIPLYAYLDNILEHHFEQFEKAITDDFNEKFKPIF</sequence>
<accession>A0A318UBV4</accession>
<dbReference type="Proteomes" id="UP000248198">
    <property type="component" value="Unassembled WGS sequence"/>
</dbReference>
<gene>
    <name evidence="2" type="ORF">B0O44_10747</name>
</gene>
<proteinExistence type="predicted"/>
<feature type="compositionally biased region" description="Basic and acidic residues" evidence="1">
    <location>
        <begin position="25"/>
        <end position="53"/>
    </location>
</feature>